<dbReference type="GO" id="GO:0006508">
    <property type="term" value="P:proteolysis"/>
    <property type="evidence" value="ECO:0007669"/>
    <property type="project" value="InterPro"/>
</dbReference>
<feature type="domain" description="Peptidase S9 prolyl oligopeptidase catalytic" evidence="8">
    <location>
        <begin position="506"/>
        <end position="707"/>
    </location>
</feature>
<evidence type="ECO:0000256" key="2">
    <source>
        <dbReference type="ARBA" id="ARBA00004496"/>
    </source>
</evidence>
<dbReference type="AlphaFoldDB" id="A0A0N4ZFL9"/>
<evidence type="ECO:0000256" key="4">
    <source>
        <dbReference type="ARBA" id="ARBA00011881"/>
    </source>
</evidence>
<dbReference type="SUPFAM" id="SSF53474">
    <property type="entry name" value="alpha/beta-Hydrolases"/>
    <property type="match status" value="1"/>
</dbReference>
<comment type="similarity">
    <text evidence="3">Belongs to the peptidase S9C family.</text>
</comment>
<comment type="subcellular location">
    <subcellularLocation>
        <location evidence="2">Cytoplasm</location>
    </subcellularLocation>
</comment>
<dbReference type="Pfam" id="PF19283">
    <property type="entry name" value="APEH_N"/>
    <property type="match status" value="1"/>
</dbReference>
<dbReference type="EC" id="3.4.19.1" evidence="5"/>
<proteinExistence type="inferred from homology"/>
<protein>
    <recommendedName>
        <fullName evidence="5">acylaminoacyl-peptidase</fullName>
        <ecNumber evidence="5">3.4.19.1</ecNumber>
    </recommendedName>
</protein>
<dbReference type="InterPro" id="IPR029058">
    <property type="entry name" value="AB_hydrolase_fold"/>
</dbReference>
<evidence type="ECO:0000256" key="6">
    <source>
        <dbReference type="ARBA" id="ARBA00022490"/>
    </source>
</evidence>
<dbReference type="InterPro" id="IPR001611">
    <property type="entry name" value="Leu-rich_rpt"/>
</dbReference>
<evidence type="ECO:0000256" key="1">
    <source>
        <dbReference type="ARBA" id="ARBA00000721"/>
    </source>
</evidence>
<dbReference type="GO" id="GO:0005737">
    <property type="term" value="C:cytoplasm"/>
    <property type="evidence" value="ECO:0007669"/>
    <property type="project" value="UniProtKB-SubCell"/>
</dbReference>
<dbReference type="InterPro" id="IPR045550">
    <property type="entry name" value="AARE_N"/>
</dbReference>
<feature type="domain" description="Acylamino-acid-releasing enzyme N-terminal" evidence="9">
    <location>
        <begin position="112"/>
        <end position="435"/>
    </location>
</feature>
<sequence>MERKNVFQLVEGLKNTYSRLSKIRIPTNGRLFSKDDKKSYVMEGLYSERSVELNSMMKHRRTFYFNNLLQEPITLTSFIGDNDNPTIYSDDNTKRAVYISKKENDKEQFFIQIFDNIKENVINTYNLSSSKKHGKLNLTGEFGAFSFSKDASKILFSAEKTEKAHTYFDSELDWKDETKLLESNVGKKFLLNESFGEQLNEIFKPQLCVLNLENGEINIVEGLSDDENLSPMFSIFTSNGEDIITFAIPQKTLKEGKIFCNNREGKLIRYNIKSGEKSLLIENKSIECLINSSCGNFVYFMMRDPFGPHNTCLSLNELNLKTNEIKEIISEKNLDDIENDNIFPGFFMPSYGQRSWSVDGNNLIIQTLWKCSCEIVSVDIKNKKVKKLTNVLEIEGSWNLYDVYDDIIIASVSSPNKPHTFYAGKFNSNDDIKWECLENEKTEHFAITEKLLDHDFERLYCDNGNGKYECIFIKPRTDETIGLAICVHGGPHGVSLLSLPRRDILLMLNSGYAILQVNYHGSIGYGKSFVEKLPGKCGTLEVDEVHHAMSDVLKNYPNIDKNHVCLFGGSHGGFTVSSIIGKYINDYKACVALNPVLDFQTTHDISDIADWAVYESLNRNASWEKYLTLEEREAMFLKSPIANVEKVVTPYLLLVGEKDLRVVPHYRPFIRALYARNVPCKVLTYPKSNHPLQEVDAEADYSINTILWFKGIH</sequence>
<keyword evidence="6" id="KW-0963">Cytoplasm</keyword>
<dbReference type="GO" id="GO:0004252">
    <property type="term" value="F:serine-type endopeptidase activity"/>
    <property type="evidence" value="ECO:0007669"/>
    <property type="project" value="TreeGrafter"/>
</dbReference>
<comment type="catalytic activity">
    <reaction evidence="1">
        <text>Cleavage of an N-acetyl or N-formyl amino acid from the N-terminus of a polypeptide.</text>
        <dbReference type="EC" id="3.4.19.1"/>
    </reaction>
</comment>
<accession>A0A0N4ZFL9</accession>
<reference evidence="11" key="1">
    <citation type="submission" date="2017-02" db="UniProtKB">
        <authorList>
            <consortium name="WormBaseParasite"/>
        </authorList>
    </citation>
    <scope>IDENTIFICATION</scope>
</reference>
<comment type="subunit">
    <text evidence="4">Homotetramer.</text>
</comment>
<dbReference type="InterPro" id="IPR001375">
    <property type="entry name" value="Peptidase_S9_cat"/>
</dbReference>
<dbReference type="PANTHER" id="PTHR42776:SF4">
    <property type="entry name" value="ACYLAMINO-ACID-RELEASING ENZYME"/>
    <property type="match status" value="1"/>
</dbReference>
<dbReference type="PROSITE" id="PS51450">
    <property type="entry name" value="LRR"/>
    <property type="match status" value="1"/>
</dbReference>
<evidence type="ECO:0000259" key="8">
    <source>
        <dbReference type="Pfam" id="PF00326"/>
    </source>
</evidence>
<dbReference type="WBParaSite" id="PTRK_0000654900.1">
    <property type="protein sequence ID" value="PTRK_0000654900.1"/>
    <property type="gene ID" value="PTRK_0000654900"/>
</dbReference>
<evidence type="ECO:0000256" key="7">
    <source>
        <dbReference type="ARBA" id="ARBA00022801"/>
    </source>
</evidence>
<dbReference type="Proteomes" id="UP000038045">
    <property type="component" value="Unplaced"/>
</dbReference>
<evidence type="ECO:0000256" key="5">
    <source>
        <dbReference type="ARBA" id="ARBA00012917"/>
    </source>
</evidence>
<dbReference type="STRING" id="131310.A0A0N4ZFL9"/>
<dbReference type="Pfam" id="PF00326">
    <property type="entry name" value="Peptidase_S9"/>
    <property type="match status" value="1"/>
</dbReference>
<keyword evidence="10" id="KW-1185">Reference proteome</keyword>
<dbReference type="PANTHER" id="PTHR42776">
    <property type="entry name" value="SERINE PEPTIDASE S9 FAMILY MEMBER"/>
    <property type="match status" value="1"/>
</dbReference>
<evidence type="ECO:0000313" key="11">
    <source>
        <dbReference type="WBParaSite" id="PTRK_0000654900.1"/>
    </source>
</evidence>
<evidence type="ECO:0000256" key="3">
    <source>
        <dbReference type="ARBA" id="ARBA00010040"/>
    </source>
</evidence>
<dbReference type="GO" id="GO:0008242">
    <property type="term" value="F:omega peptidase activity"/>
    <property type="evidence" value="ECO:0007669"/>
    <property type="project" value="UniProtKB-EC"/>
</dbReference>
<name>A0A0N4ZFL9_PARTI</name>
<dbReference type="Gene3D" id="3.40.50.1820">
    <property type="entry name" value="alpha/beta hydrolase"/>
    <property type="match status" value="1"/>
</dbReference>
<keyword evidence="7" id="KW-0378">Hydrolase</keyword>
<evidence type="ECO:0000259" key="9">
    <source>
        <dbReference type="Pfam" id="PF19283"/>
    </source>
</evidence>
<dbReference type="SUPFAM" id="SSF82171">
    <property type="entry name" value="DPP6 N-terminal domain-like"/>
    <property type="match status" value="1"/>
</dbReference>
<evidence type="ECO:0000313" key="10">
    <source>
        <dbReference type="Proteomes" id="UP000038045"/>
    </source>
</evidence>
<organism evidence="10 11">
    <name type="scientific">Parastrongyloides trichosuri</name>
    <name type="common">Possum-specific nematode worm</name>
    <dbReference type="NCBI Taxonomy" id="131310"/>
    <lineage>
        <taxon>Eukaryota</taxon>
        <taxon>Metazoa</taxon>
        <taxon>Ecdysozoa</taxon>
        <taxon>Nematoda</taxon>
        <taxon>Chromadorea</taxon>
        <taxon>Rhabditida</taxon>
        <taxon>Tylenchina</taxon>
        <taxon>Panagrolaimomorpha</taxon>
        <taxon>Strongyloidoidea</taxon>
        <taxon>Strongyloididae</taxon>
        <taxon>Parastrongyloides</taxon>
    </lineage>
</organism>